<gene>
    <name evidence="2" type="ORF">HanXRQr2_Chr05g0220911</name>
</gene>
<dbReference type="AlphaFoldDB" id="A0A9K3J0C5"/>
<sequence length="71" mass="7948">MNGSDGSRCVSGGAGDGGSGDGRRRWDAGEEEKNGVYEELDSDRCWMRIVRDCLIPEFVLFSLLTRVHNRR</sequence>
<dbReference type="Gramene" id="mRNA:HanXRQr2_Chr05g0220911">
    <property type="protein sequence ID" value="CDS:HanXRQr2_Chr05g0220911.1"/>
    <property type="gene ID" value="HanXRQr2_Chr05g0220911"/>
</dbReference>
<evidence type="ECO:0000313" key="2">
    <source>
        <dbReference type="EMBL" id="KAF5806396.1"/>
    </source>
</evidence>
<dbReference type="EMBL" id="MNCJ02000320">
    <property type="protein sequence ID" value="KAF5806396.1"/>
    <property type="molecule type" value="Genomic_DNA"/>
</dbReference>
<comment type="caution">
    <text evidence="2">The sequence shown here is derived from an EMBL/GenBank/DDBJ whole genome shotgun (WGS) entry which is preliminary data.</text>
</comment>
<organism evidence="2 3">
    <name type="scientific">Helianthus annuus</name>
    <name type="common">Common sunflower</name>
    <dbReference type="NCBI Taxonomy" id="4232"/>
    <lineage>
        <taxon>Eukaryota</taxon>
        <taxon>Viridiplantae</taxon>
        <taxon>Streptophyta</taxon>
        <taxon>Embryophyta</taxon>
        <taxon>Tracheophyta</taxon>
        <taxon>Spermatophyta</taxon>
        <taxon>Magnoliopsida</taxon>
        <taxon>eudicotyledons</taxon>
        <taxon>Gunneridae</taxon>
        <taxon>Pentapetalae</taxon>
        <taxon>asterids</taxon>
        <taxon>campanulids</taxon>
        <taxon>Asterales</taxon>
        <taxon>Asteraceae</taxon>
        <taxon>Asteroideae</taxon>
        <taxon>Heliantheae alliance</taxon>
        <taxon>Heliantheae</taxon>
        <taxon>Helianthus</taxon>
    </lineage>
</organism>
<name>A0A9K3J0C5_HELAN</name>
<feature type="region of interest" description="Disordered" evidence="1">
    <location>
        <begin position="1"/>
        <end position="28"/>
    </location>
</feature>
<proteinExistence type="predicted"/>
<reference evidence="2" key="1">
    <citation type="journal article" date="2017" name="Nature">
        <title>The sunflower genome provides insights into oil metabolism, flowering and Asterid evolution.</title>
        <authorList>
            <person name="Badouin H."/>
            <person name="Gouzy J."/>
            <person name="Grassa C.J."/>
            <person name="Murat F."/>
            <person name="Staton S.E."/>
            <person name="Cottret L."/>
            <person name="Lelandais-Briere C."/>
            <person name="Owens G.L."/>
            <person name="Carrere S."/>
            <person name="Mayjonade B."/>
            <person name="Legrand L."/>
            <person name="Gill N."/>
            <person name="Kane N.C."/>
            <person name="Bowers J.E."/>
            <person name="Hubner S."/>
            <person name="Bellec A."/>
            <person name="Berard A."/>
            <person name="Berges H."/>
            <person name="Blanchet N."/>
            <person name="Boniface M.C."/>
            <person name="Brunel D."/>
            <person name="Catrice O."/>
            <person name="Chaidir N."/>
            <person name="Claudel C."/>
            <person name="Donnadieu C."/>
            <person name="Faraut T."/>
            <person name="Fievet G."/>
            <person name="Helmstetter N."/>
            <person name="King M."/>
            <person name="Knapp S.J."/>
            <person name="Lai Z."/>
            <person name="Le Paslier M.C."/>
            <person name="Lippi Y."/>
            <person name="Lorenzon L."/>
            <person name="Mandel J.R."/>
            <person name="Marage G."/>
            <person name="Marchand G."/>
            <person name="Marquand E."/>
            <person name="Bret-Mestries E."/>
            <person name="Morien E."/>
            <person name="Nambeesan S."/>
            <person name="Nguyen T."/>
            <person name="Pegot-Espagnet P."/>
            <person name="Pouilly N."/>
            <person name="Raftis F."/>
            <person name="Sallet E."/>
            <person name="Schiex T."/>
            <person name="Thomas J."/>
            <person name="Vandecasteele C."/>
            <person name="Vares D."/>
            <person name="Vear F."/>
            <person name="Vautrin S."/>
            <person name="Crespi M."/>
            <person name="Mangin B."/>
            <person name="Burke J.M."/>
            <person name="Salse J."/>
            <person name="Munos S."/>
            <person name="Vincourt P."/>
            <person name="Rieseberg L.H."/>
            <person name="Langlade N.B."/>
        </authorList>
    </citation>
    <scope>NUCLEOTIDE SEQUENCE</scope>
    <source>
        <tissue evidence="2">Leaves</tissue>
    </source>
</reference>
<reference evidence="2" key="2">
    <citation type="submission" date="2020-06" db="EMBL/GenBank/DDBJ databases">
        <title>Helianthus annuus Genome sequencing and assembly Release 2.</title>
        <authorList>
            <person name="Gouzy J."/>
            <person name="Langlade N."/>
            <person name="Munos S."/>
        </authorList>
    </citation>
    <scope>NUCLEOTIDE SEQUENCE</scope>
    <source>
        <tissue evidence="2">Leaves</tissue>
    </source>
</reference>
<evidence type="ECO:0000256" key="1">
    <source>
        <dbReference type="SAM" id="MobiDB-lite"/>
    </source>
</evidence>
<dbReference type="Proteomes" id="UP000215914">
    <property type="component" value="Unassembled WGS sequence"/>
</dbReference>
<protein>
    <submittedName>
        <fullName evidence="2">Uncharacterized protein</fullName>
    </submittedName>
</protein>
<accession>A0A9K3J0C5</accession>
<evidence type="ECO:0000313" key="3">
    <source>
        <dbReference type="Proteomes" id="UP000215914"/>
    </source>
</evidence>
<keyword evidence="3" id="KW-1185">Reference proteome</keyword>
<feature type="compositionally biased region" description="Low complexity" evidence="1">
    <location>
        <begin position="1"/>
        <end position="11"/>
    </location>
</feature>